<dbReference type="PANTHER" id="PTHR12069">
    <property type="entry name" value="DNA-DIRECTED RNA POLYMERASES III 80 KDA POLYPEPTIDE RNA POLYMERASE III SUBUNIT 5"/>
    <property type="match status" value="1"/>
</dbReference>
<dbReference type="Proteomes" id="UP001244341">
    <property type="component" value="Chromosome 2b"/>
</dbReference>
<reference evidence="1 2" key="1">
    <citation type="submission" date="2023-05" db="EMBL/GenBank/DDBJ databases">
        <title>A 100% complete, gapless, phased diploid assembly of the Scenedesmus obliquus UTEX 3031 genome.</title>
        <authorList>
            <person name="Biondi T.C."/>
            <person name="Hanschen E.R."/>
            <person name="Kwon T."/>
            <person name="Eng W."/>
            <person name="Kruse C.P.S."/>
            <person name="Koehler S.I."/>
            <person name="Kunde Y."/>
            <person name="Gleasner C.D."/>
            <person name="You Mak K.T."/>
            <person name="Polle J."/>
            <person name="Hovde B.T."/>
            <person name="Starkenburg S.R."/>
        </authorList>
    </citation>
    <scope>NUCLEOTIDE SEQUENCE [LARGE SCALE GENOMIC DNA]</scope>
    <source>
        <strain evidence="1 2">DOE0152z</strain>
    </source>
</reference>
<accession>A0ABY8TPY6</accession>
<evidence type="ECO:0000313" key="1">
    <source>
        <dbReference type="EMBL" id="WIA11182.1"/>
    </source>
</evidence>
<organism evidence="1 2">
    <name type="scientific">Tetradesmus obliquus</name>
    <name type="common">Green alga</name>
    <name type="synonym">Acutodesmus obliquus</name>
    <dbReference type="NCBI Taxonomy" id="3088"/>
    <lineage>
        <taxon>Eukaryota</taxon>
        <taxon>Viridiplantae</taxon>
        <taxon>Chlorophyta</taxon>
        <taxon>core chlorophytes</taxon>
        <taxon>Chlorophyceae</taxon>
        <taxon>CS clade</taxon>
        <taxon>Sphaeropleales</taxon>
        <taxon>Scenedesmaceae</taxon>
        <taxon>Tetradesmus</taxon>
    </lineage>
</organism>
<gene>
    <name evidence="1" type="ORF">OEZ85_011312</name>
</gene>
<dbReference type="EMBL" id="CP126209">
    <property type="protein sequence ID" value="WIA11182.1"/>
    <property type="molecule type" value="Genomic_DNA"/>
</dbReference>
<evidence type="ECO:0000313" key="2">
    <source>
        <dbReference type="Proteomes" id="UP001244341"/>
    </source>
</evidence>
<name>A0ABY8TPY6_TETOB</name>
<proteinExistence type="predicted"/>
<dbReference type="Pfam" id="PF04801">
    <property type="entry name" value="RPC5"/>
    <property type="match status" value="1"/>
</dbReference>
<dbReference type="PANTHER" id="PTHR12069:SF0">
    <property type="entry name" value="DNA-DIRECTED RNA POLYMERASE III SUBUNIT RPC5"/>
    <property type="match status" value="1"/>
</dbReference>
<evidence type="ECO:0008006" key="3">
    <source>
        <dbReference type="Google" id="ProtNLM"/>
    </source>
</evidence>
<protein>
    <recommendedName>
        <fullName evidence="3">DNA-directed RNA polymerase III subunit RPC5</fullName>
    </recommendedName>
</protein>
<keyword evidence="2" id="KW-1185">Reference proteome</keyword>
<dbReference type="InterPro" id="IPR006886">
    <property type="entry name" value="RNA_pol_III_Rpc5"/>
</dbReference>
<sequence length="341" mass="36122">MSHSDANDVVVAELDVVVSNQLASLATQLVMLQQPLRPNWRPYNTDRSGISARFKPQARRLEMTLPLDTRGENYGDCAEAHKKISSLTLRSTAVEDAGGCACAIGVVREQQLLLLPLDYTLQLRPDMSYLNAESAKQRKEGEESEEEDVAEEPLTAVEVTVKRLDDALGGGGAAAAAAAAGTSSAAAGGTAAAAAALGDAVTAELSQAMDPIIKALAQRHPVCSMANVRQWLQQQGGEEPLAKQAAQLSDALLDALVTASGHVLCIRRMYVAKAGTTAATEGLRKVIVGLLTDKATLRKADVFGAAEAAGLSPTESQYQKVMRELCRNNGNHWTIKTTADM</sequence>